<evidence type="ECO:0000259" key="1">
    <source>
        <dbReference type="Pfam" id="PF00557"/>
    </source>
</evidence>
<reference evidence="2" key="1">
    <citation type="journal article" date="2012" name="Science">
        <title>Fermentation, hydrogen, and sulfur metabolism in multiple uncultivated bacterial phyla.</title>
        <authorList>
            <person name="Wrighton K.C."/>
            <person name="Thomas B.C."/>
            <person name="Sharon I."/>
            <person name="Miller C.S."/>
            <person name="Castelle C.J."/>
            <person name="VerBerkmoes N.C."/>
            <person name="Wilkins M.J."/>
            <person name="Hettich R.L."/>
            <person name="Lipton M.S."/>
            <person name="Williams K.H."/>
            <person name="Long P.E."/>
            <person name="Banfield J.F."/>
        </authorList>
    </citation>
    <scope>NUCLEOTIDE SEQUENCE [LARGE SCALE GENOMIC DNA]</scope>
</reference>
<protein>
    <recommendedName>
        <fullName evidence="1">Peptidase M24 domain-containing protein</fullName>
    </recommendedName>
</protein>
<dbReference type="CDD" id="cd01066">
    <property type="entry name" value="APP_MetAP"/>
    <property type="match status" value="1"/>
</dbReference>
<proteinExistence type="predicted"/>
<dbReference type="PANTHER" id="PTHR46112:SF2">
    <property type="entry name" value="XAA-PRO AMINOPEPTIDASE P-RELATED"/>
    <property type="match status" value="1"/>
</dbReference>
<gene>
    <name evidence="2" type="ORF">ACD_2C00016G0005</name>
</gene>
<dbReference type="SUPFAM" id="SSF55920">
    <property type="entry name" value="Creatinase/aminopeptidase"/>
    <property type="match status" value="1"/>
</dbReference>
<dbReference type="InterPro" id="IPR050659">
    <property type="entry name" value="Peptidase_M24B"/>
</dbReference>
<dbReference type="InterPro" id="IPR036005">
    <property type="entry name" value="Creatinase/aminopeptidase-like"/>
</dbReference>
<dbReference type="EMBL" id="AMFJ01000016">
    <property type="protein sequence ID" value="EKE30254.1"/>
    <property type="molecule type" value="Genomic_DNA"/>
</dbReference>
<name>K2GII5_9BACT</name>
<dbReference type="Pfam" id="PF00557">
    <property type="entry name" value="Peptidase_M24"/>
    <property type="match status" value="1"/>
</dbReference>
<evidence type="ECO:0000313" key="2">
    <source>
        <dbReference type="EMBL" id="EKE30254.1"/>
    </source>
</evidence>
<dbReference type="PANTHER" id="PTHR46112">
    <property type="entry name" value="AMINOPEPTIDASE"/>
    <property type="match status" value="1"/>
</dbReference>
<dbReference type="Gene3D" id="3.90.230.10">
    <property type="entry name" value="Creatinase/methionine aminopeptidase superfamily"/>
    <property type="match status" value="1"/>
</dbReference>
<dbReference type="InterPro" id="IPR000994">
    <property type="entry name" value="Pept_M24"/>
</dbReference>
<sequence length="378" mass="45456">MDYEKTYLYAGNTLSSSFLYKKTGIDSPSNLIYFCHKWEESIYVPEFEYSYFKQYSRLKNVRNISEIHKGETDMNAAVVSWIKDRSQNIIIPSSAPLRLYESLIRAKIEAQVKDADFIKFNVIKDKGEIKIMKRNWNLAKDCFRFIEKLLESSRIGTKNKIYTDDTPLTSDKLRTRICSFLAEKWCVCEMPIIACWSKWFHAHFMKNHTLYAFEPIIIDLTFKDTFSWYFTDVTRTYCKWIPKNKEFIFLHEQISGMKKEFCSMMKPWMNIAQLNWLFEGRLHSLWIDIVLSKNYEKPLNHIWFQINHSIWHWIWRDMHELPVVNGKAHVELEKWMVIAIEPGAYKIKEWWIRLEDNYLITENWCINLTESKSKFIIK</sequence>
<accession>K2GII5</accession>
<organism evidence="2">
    <name type="scientific">uncultured bacterium</name>
    <name type="common">gcode 4</name>
    <dbReference type="NCBI Taxonomy" id="1234023"/>
    <lineage>
        <taxon>Bacteria</taxon>
        <taxon>environmental samples</taxon>
    </lineage>
</organism>
<feature type="domain" description="Peptidase M24" evidence="1">
    <location>
        <begin position="191"/>
        <end position="362"/>
    </location>
</feature>
<comment type="caution">
    <text evidence="2">The sequence shown here is derived from an EMBL/GenBank/DDBJ whole genome shotgun (WGS) entry which is preliminary data.</text>
</comment>
<dbReference type="AlphaFoldDB" id="K2GII5"/>